<protein>
    <submittedName>
        <fullName evidence="2">Uncharacterized protein</fullName>
    </submittedName>
</protein>
<accession>A0AC35GGT2</accession>
<name>A0AC35GGT2_9BILA</name>
<organism evidence="1 2">
    <name type="scientific">Panagrolaimus sp. PS1159</name>
    <dbReference type="NCBI Taxonomy" id="55785"/>
    <lineage>
        <taxon>Eukaryota</taxon>
        <taxon>Metazoa</taxon>
        <taxon>Ecdysozoa</taxon>
        <taxon>Nematoda</taxon>
        <taxon>Chromadorea</taxon>
        <taxon>Rhabditida</taxon>
        <taxon>Tylenchina</taxon>
        <taxon>Panagrolaimomorpha</taxon>
        <taxon>Panagrolaimoidea</taxon>
        <taxon>Panagrolaimidae</taxon>
        <taxon>Panagrolaimus</taxon>
    </lineage>
</organism>
<proteinExistence type="predicted"/>
<sequence length="70" mass="8588">MFSYLTSILTGILFRLHTFFSTNLIFFQLNYNKMSLWLYDPLREMSGIQGRRHRWNPFREMAELERSLDH</sequence>
<evidence type="ECO:0000313" key="1">
    <source>
        <dbReference type="Proteomes" id="UP000887580"/>
    </source>
</evidence>
<dbReference type="WBParaSite" id="PS1159_v2.g4981.t1">
    <property type="protein sequence ID" value="PS1159_v2.g4981.t1"/>
    <property type="gene ID" value="PS1159_v2.g4981"/>
</dbReference>
<evidence type="ECO:0000313" key="2">
    <source>
        <dbReference type="WBParaSite" id="PS1159_v2.g4981.t1"/>
    </source>
</evidence>
<reference evidence="2" key="1">
    <citation type="submission" date="2022-11" db="UniProtKB">
        <authorList>
            <consortium name="WormBaseParasite"/>
        </authorList>
    </citation>
    <scope>IDENTIFICATION</scope>
</reference>
<dbReference type="Proteomes" id="UP000887580">
    <property type="component" value="Unplaced"/>
</dbReference>